<organism evidence="2 3">
    <name type="scientific">Kineosporia babensis</name>
    <dbReference type="NCBI Taxonomy" id="499548"/>
    <lineage>
        <taxon>Bacteria</taxon>
        <taxon>Bacillati</taxon>
        <taxon>Actinomycetota</taxon>
        <taxon>Actinomycetes</taxon>
        <taxon>Kineosporiales</taxon>
        <taxon>Kineosporiaceae</taxon>
        <taxon>Kineosporia</taxon>
    </lineage>
</organism>
<keyword evidence="1" id="KW-0812">Transmembrane</keyword>
<dbReference type="EMBL" id="JAJOMB010000018">
    <property type="protein sequence ID" value="MCD5314860.1"/>
    <property type="molecule type" value="Genomic_DNA"/>
</dbReference>
<evidence type="ECO:0000256" key="1">
    <source>
        <dbReference type="SAM" id="Phobius"/>
    </source>
</evidence>
<evidence type="ECO:0000313" key="2">
    <source>
        <dbReference type="EMBL" id="MCD5314860.1"/>
    </source>
</evidence>
<feature type="transmembrane region" description="Helical" evidence="1">
    <location>
        <begin position="53"/>
        <end position="74"/>
    </location>
</feature>
<sequence length="257" mass="27040">MEPDMHDLEQLGVLDPVRDRVIDPSERRRSELALDRIITGTARTSRPVTRRPLAIGMAALAVAAAGVVVVPTLVPSAAEKAFAAWTPTPTSVSPQELLPAAQNCVSAHGAASATVSAGDIVLGEKRGIAVSLIVWQGSQALECMSVEDSKTYASQVLPGTPTTPANGLVAVETRSSTGSGDTEYSHVVGSVTDQVTHVDLVLADGRTVQATVADGWWSAWWPGPEAGEADTVRVVAHTSDDSTEYRIAELSERNPVR</sequence>
<gene>
    <name evidence="2" type="ORF">LR394_28555</name>
</gene>
<keyword evidence="3" id="KW-1185">Reference proteome</keyword>
<name>A0A9X1SX68_9ACTN</name>
<comment type="caution">
    <text evidence="2">The sequence shown here is derived from an EMBL/GenBank/DDBJ whole genome shotgun (WGS) entry which is preliminary data.</text>
</comment>
<dbReference type="RefSeq" id="WP_231447663.1">
    <property type="nucleotide sequence ID" value="NZ_JAJOMB010000018.1"/>
</dbReference>
<keyword evidence="1" id="KW-1133">Transmembrane helix</keyword>
<proteinExistence type="predicted"/>
<dbReference type="Proteomes" id="UP001138997">
    <property type="component" value="Unassembled WGS sequence"/>
</dbReference>
<reference evidence="2" key="1">
    <citation type="submission" date="2021-11" db="EMBL/GenBank/DDBJ databases">
        <title>Streptomyces corallinus and Kineosporia corallina sp. nov., two new coral-derived marine actinobacteria.</title>
        <authorList>
            <person name="Buangrab K."/>
            <person name="Sutthacheep M."/>
            <person name="Yeemin T."/>
            <person name="Harunari E."/>
            <person name="Igarashi Y."/>
            <person name="Sripreechasak P."/>
            <person name="Kanchanasin P."/>
            <person name="Tanasupawat S."/>
            <person name="Phongsopitanun W."/>
        </authorList>
    </citation>
    <scope>NUCLEOTIDE SEQUENCE</scope>
    <source>
        <strain evidence="2">JCM 31032</strain>
    </source>
</reference>
<keyword evidence="1" id="KW-0472">Membrane</keyword>
<accession>A0A9X1SX68</accession>
<dbReference type="AlphaFoldDB" id="A0A9X1SX68"/>
<evidence type="ECO:0000313" key="3">
    <source>
        <dbReference type="Proteomes" id="UP001138997"/>
    </source>
</evidence>
<protein>
    <submittedName>
        <fullName evidence="2">Uncharacterized protein</fullName>
    </submittedName>
</protein>